<dbReference type="Pfam" id="PF00656">
    <property type="entry name" value="Peptidase_C14"/>
    <property type="match status" value="1"/>
</dbReference>
<dbReference type="PANTHER" id="PTHR48104:SF30">
    <property type="entry name" value="METACASPASE-1"/>
    <property type="match status" value="1"/>
</dbReference>
<dbReference type="AlphaFoldDB" id="A0A8H3BTL9"/>
<protein>
    <recommendedName>
        <fullName evidence="3">Peptidase C14 caspase domain-containing protein</fullName>
    </recommendedName>
</protein>
<name>A0A8H3BTL9_9AGAM</name>
<evidence type="ECO:0000256" key="1">
    <source>
        <dbReference type="ARBA" id="ARBA00009005"/>
    </source>
</evidence>
<evidence type="ECO:0000313" key="4">
    <source>
        <dbReference type="EMBL" id="CAE6464259.1"/>
    </source>
</evidence>
<feature type="domain" description="Peptidase C14 caspase" evidence="3">
    <location>
        <begin position="122"/>
        <end position="447"/>
    </location>
</feature>
<sequence length="491" mass="54974">MTGAVIPILQQEAADQIRMRGRPNSYVVQAISPPPFATPVNIHPDSNTAIPGGLPTNQPPPEPRYNSQSSMNRVYMSEVETPIRGSSFQENRDHFIRMFDQKRWNYPGEELQSIETQLYDSRALVIAIHYGGSDPLPATYVDALNITHVLVKFGYHPKCIRVLADQVDVRDRKDDRWPNKDNIVSGLKWLAEGTVLGCKRFLFFAGHGHRLVTSEEGVCFTREGILPKDFLTYTTRSGQEVPDPKTVLFDDELNQLLVKIGDGTRLTVVFDCCHSGGLTVLVPETADLSNIRKRYLFTMNRRPSDPNEFDNICSHALERQSRISNFLGLPSKVNFGCNSNQDLIVRSELTSNIDHMNQGTEDPNTSSFTAFPPNCEIISWAACDGSQLAREDANTGGRFTSAFTDGIFKEEEGISQLTYRILNRRIQAEFDNHNKKANDVQDSAASASGQSPAIRASKTQNAIQKDENFQYPKLYVSNNIANIIADREIVL</sequence>
<dbReference type="EMBL" id="CAJMWR010003626">
    <property type="protein sequence ID" value="CAE6464259.1"/>
    <property type="molecule type" value="Genomic_DNA"/>
</dbReference>
<dbReference type="GO" id="GO:0005737">
    <property type="term" value="C:cytoplasm"/>
    <property type="evidence" value="ECO:0007669"/>
    <property type="project" value="TreeGrafter"/>
</dbReference>
<dbReference type="GO" id="GO:0004197">
    <property type="term" value="F:cysteine-type endopeptidase activity"/>
    <property type="evidence" value="ECO:0007669"/>
    <property type="project" value="InterPro"/>
</dbReference>
<proteinExistence type="inferred from homology"/>
<dbReference type="Gene3D" id="3.40.50.1460">
    <property type="match status" value="1"/>
</dbReference>
<comment type="caution">
    <text evidence="4">The sequence shown here is derived from an EMBL/GenBank/DDBJ whole genome shotgun (WGS) entry which is preliminary data.</text>
</comment>
<gene>
    <name evidence="4" type="ORF">RDB_LOCUS107616</name>
</gene>
<reference evidence="4" key="1">
    <citation type="submission" date="2021-01" db="EMBL/GenBank/DDBJ databases">
        <authorList>
            <person name="Kaushik A."/>
        </authorList>
    </citation>
    <scope>NUCLEOTIDE SEQUENCE</scope>
    <source>
        <strain evidence="4">AG1-1A</strain>
    </source>
</reference>
<evidence type="ECO:0000259" key="3">
    <source>
        <dbReference type="Pfam" id="PF00656"/>
    </source>
</evidence>
<feature type="compositionally biased region" description="Polar residues" evidence="2">
    <location>
        <begin position="440"/>
        <end position="461"/>
    </location>
</feature>
<dbReference type="InterPro" id="IPR011600">
    <property type="entry name" value="Pept_C14_caspase"/>
</dbReference>
<organism evidence="4 5">
    <name type="scientific">Rhizoctonia solani</name>
    <dbReference type="NCBI Taxonomy" id="456999"/>
    <lineage>
        <taxon>Eukaryota</taxon>
        <taxon>Fungi</taxon>
        <taxon>Dikarya</taxon>
        <taxon>Basidiomycota</taxon>
        <taxon>Agaricomycotina</taxon>
        <taxon>Agaricomycetes</taxon>
        <taxon>Cantharellales</taxon>
        <taxon>Ceratobasidiaceae</taxon>
        <taxon>Rhizoctonia</taxon>
    </lineage>
</organism>
<evidence type="ECO:0000313" key="5">
    <source>
        <dbReference type="Proteomes" id="UP000663840"/>
    </source>
</evidence>
<dbReference type="GO" id="GO:0006508">
    <property type="term" value="P:proteolysis"/>
    <property type="evidence" value="ECO:0007669"/>
    <property type="project" value="InterPro"/>
</dbReference>
<dbReference type="PANTHER" id="PTHR48104">
    <property type="entry name" value="METACASPASE-4"/>
    <property type="match status" value="1"/>
</dbReference>
<dbReference type="Proteomes" id="UP000663840">
    <property type="component" value="Unassembled WGS sequence"/>
</dbReference>
<accession>A0A8H3BTL9</accession>
<evidence type="ECO:0000256" key="2">
    <source>
        <dbReference type="SAM" id="MobiDB-lite"/>
    </source>
</evidence>
<comment type="similarity">
    <text evidence="1">Belongs to the peptidase C14B family.</text>
</comment>
<feature type="region of interest" description="Disordered" evidence="2">
    <location>
        <begin position="43"/>
        <end position="68"/>
    </location>
</feature>
<dbReference type="InterPro" id="IPR050452">
    <property type="entry name" value="Metacaspase"/>
</dbReference>
<feature type="region of interest" description="Disordered" evidence="2">
    <location>
        <begin position="438"/>
        <end position="461"/>
    </location>
</feature>